<protein>
    <submittedName>
        <fullName evidence="1">Uncharacterized protein</fullName>
    </submittedName>
</protein>
<comment type="caution">
    <text evidence="1">The sequence shown here is derived from an EMBL/GenBank/DDBJ whole genome shotgun (WGS) entry which is preliminary data.</text>
</comment>
<organism evidence="1 2">
    <name type="scientific">Haloarcula marismortui ATCC 33799</name>
    <dbReference type="NCBI Taxonomy" id="662475"/>
    <lineage>
        <taxon>Archaea</taxon>
        <taxon>Methanobacteriati</taxon>
        <taxon>Methanobacteriota</taxon>
        <taxon>Stenosarchaea group</taxon>
        <taxon>Halobacteria</taxon>
        <taxon>Halobacteriales</taxon>
        <taxon>Haloarculaceae</taxon>
        <taxon>Haloarcula</taxon>
    </lineage>
</organism>
<name>M0KRE4_9EURY</name>
<evidence type="ECO:0000313" key="1">
    <source>
        <dbReference type="EMBL" id="EMA23811.1"/>
    </source>
</evidence>
<accession>M0KRE4</accession>
<dbReference type="EMBL" id="AOLS01000025">
    <property type="protein sequence ID" value="EMA23811.1"/>
    <property type="molecule type" value="Genomic_DNA"/>
</dbReference>
<dbReference type="PATRIC" id="fig|662475.6.peg.705"/>
<dbReference type="Proteomes" id="UP000011687">
    <property type="component" value="Unassembled WGS sequence"/>
</dbReference>
<sequence length="320" mass="36481">MHQDEIEVSLTSSEPAVDYDAGVELQITAYFREDGTFNGNTLAFHCDPIGTNYRTSFLEVTFEDWSKVVGIRDFLAEYFADNITSRRTLSVEVEDGVASITPFDKPPREQEGLEEITIQVENDRIEFYRSGSVYPYIFSYEEKIDGEPQDRNNADKLLNFFDEIISLHPDFDPGGEDLENPEVGPLFNQYRVEELLTEIVTTDADLYSDYQKAVREFEDGEYADSIRDLGRAAEILVEVISLDVYDKDDLPDNVAGRLNKLDKSTEGHPSFIGKTISPLWWLRNKVAHANTYEATEDDALYSLLCFQMAAEKLIDEHIDS</sequence>
<dbReference type="AlphaFoldDB" id="M0KRE4"/>
<gene>
    <name evidence="1" type="ORF">C435_03693</name>
</gene>
<dbReference type="RefSeq" id="WP_007188150.1">
    <property type="nucleotide sequence ID" value="NZ_AOLS01000025.1"/>
</dbReference>
<proteinExistence type="predicted"/>
<evidence type="ECO:0000313" key="2">
    <source>
        <dbReference type="Proteomes" id="UP000011687"/>
    </source>
</evidence>
<reference evidence="1 2" key="1">
    <citation type="journal article" date="2014" name="PLoS Genet.">
        <title>Phylogenetically driven sequencing of extremely halophilic archaea reveals strategies for static and dynamic osmo-response.</title>
        <authorList>
            <person name="Becker E.A."/>
            <person name="Seitzer P.M."/>
            <person name="Tritt A."/>
            <person name="Larsen D."/>
            <person name="Krusor M."/>
            <person name="Yao A.I."/>
            <person name="Wu D."/>
            <person name="Madern D."/>
            <person name="Eisen J.A."/>
            <person name="Darling A.E."/>
            <person name="Facciotti M.T."/>
        </authorList>
    </citation>
    <scope>NUCLEOTIDE SEQUENCE [LARGE SCALE GENOMIC DNA]</scope>
    <source>
        <strain evidence="1 2">ATCC 33799</strain>
    </source>
</reference>
<keyword evidence="2" id="KW-1185">Reference proteome</keyword>